<name>A0AA89BTD0_PINIB</name>
<dbReference type="GO" id="GO:0003723">
    <property type="term" value="F:RNA binding"/>
    <property type="evidence" value="ECO:0007669"/>
    <property type="project" value="UniProtKB-UniRule"/>
</dbReference>
<dbReference type="AlphaFoldDB" id="A0AA89BTD0"/>
<dbReference type="InterPro" id="IPR000504">
    <property type="entry name" value="RRM_dom"/>
</dbReference>
<evidence type="ECO:0000256" key="1">
    <source>
        <dbReference type="PROSITE-ProRule" id="PRU00176"/>
    </source>
</evidence>
<sequence>MSSRSRHDATSRPAVTKVYVGGLKEDIGNDQLQDEFEKYGPVKKVWVARNPSSKGYAFVDYYDVEHAIEAVREMDGHFCFGGRIKVQISKNELDKSQSSSSSSSRRSEDRFERSDDVRRRGRSESPRGDSYESRRSPRRHSSDRSPIYDRHRSRSPESPQPSVKPTQDTPQLADSSLLRDSLLKNALTLILLRDPLLLRASSAMTMHDIQQQKRVDRSSNSRDRPRPYDRPQEEIQRSDILRLLMDDQSQDIGDIVTQQSILNNYLLSQPMYDGFGAVGDTAANIAFPLSFQNIPNNLTMVPPPSCPVNNQIPKSSSASSTATNANSTNDWYLNRYYGFNTQTTPFGSSTTLPSFGSSTAPSSSEVQRNMSGRHVPSQRTTPLFPVRTPFPPSVPHPPRMPNFSASASLRPQSSTWRGPNPTTST</sequence>
<keyword evidence="1" id="KW-0694">RNA-binding</keyword>
<feature type="compositionally biased region" description="Basic and acidic residues" evidence="2">
    <location>
        <begin position="210"/>
        <end position="235"/>
    </location>
</feature>
<feature type="compositionally biased region" description="Polar residues" evidence="2">
    <location>
        <begin position="156"/>
        <end position="170"/>
    </location>
</feature>
<protein>
    <recommendedName>
        <fullName evidence="3">RRM domain-containing protein</fullName>
    </recommendedName>
</protein>
<dbReference type="InterPro" id="IPR050907">
    <property type="entry name" value="SRSF"/>
</dbReference>
<feature type="region of interest" description="Disordered" evidence="2">
    <location>
        <begin position="90"/>
        <end position="171"/>
    </location>
</feature>
<feature type="region of interest" description="Disordered" evidence="2">
    <location>
        <begin position="208"/>
        <end position="235"/>
    </location>
</feature>
<proteinExistence type="predicted"/>
<dbReference type="InterPro" id="IPR035979">
    <property type="entry name" value="RBD_domain_sf"/>
</dbReference>
<keyword evidence="5" id="KW-1185">Reference proteome</keyword>
<evidence type="ECO:0000259" key="3">
    <source>
        <dbReference type="PROSITE" id="PS50102"/>
    </source>
</evidence>
<reference evidence="4" key="1">
    <citation type="submission" date="2019-08" db="EMBL/GenBank/DDBJ databases">
        <title>The improved chromosome-level genome for the pearl oyster Pinctada fucata martensii using PacBio sequencing and Hi-C.</title>
        <authorList>
            <person name="Zheng Z."/>
        </authorList>
    </citation>
    <scope>NUCLEOTIDE SEQUENCE</scope>
    <source>
        <strain evidence="4">ZZ-2019</strain>
        <tissue evidence="4">Adductor muscle</tissue>
    </source>
</reference>
<feature type="region of interest" description="Disordered" evidence="2">
    <location>
        <begin position="350"/>
        <end position="425"/>
    </location>
</feature>
<evidence type="ECO:0000256" key="2">
    <source>
        <dbReference type="SAM" id="MobiDB-lite"/>
    </source>
</evidence>
<evidence type="ECO:0000313" key="5">
    <source>
        <dbReference type="Proteomes" id="UP001186944"/>
    </source>
</evidence>
<dbReference type="PANTHER" id="PTHR23147">
    <property type="entry name" value="SERINE/ARGININE RICH SPLICING FACTOR"/>
    <property type="match status" value="1"/>
</dbReference>
<feature type="compositionally biased region" description="Polar residues" evidence="2">
    <location>
        <begin position="403"/>
        <end position="425"/>
    </location>
</feature>
<dbReference type="InterPro" id="IPR012677">
    <property type="entry name" value="Nucleotide-bd_a/b_plait_sf"/>
</dbReference>
<dbReference type="EMBL" id="VSWD01000009">
    <property type="protein sequence ID" value="KAK3093745.1"/>
    <property type="molecule type" value="Genomic_DNA"/>
</dbReference>
<dbReference type="Gene3D" id="3.30.70.330">
    <property type="match status" value="1"/>
</dbReference>
<feature type="compositionally biased region" description="Pro residues" evidence="2">
    <location>
        <begin position="388"/>
        <end position="400"/>
    </location>
</feature>
<dbReference type="SMART" id="SM00360">
    <property type="entry name" value="RRM"/>
    <property type="match status" value="1"/>
</dbReference>
<dbReference type="Pfam" id="PF00076">
    <property type="entry name" value="RRM_1"/>
    <property type="match status" value="1"/>
</dbReference>
<feature type="compositionally biased region" description="Low complexity" evidence="2">
    <location>
        <begin position="354"/>
        <end position="364"/>
    </location>
</feature>
<accession>A0AA89BTD0</accession>
<dbReference type="PROSITE" id="PS50102">
    <property type="entry name" value="RRM"/>
    <property type="match status" value="1"/>
</dbReference>
<feature type="compositionally biased region" description="Basic and acidic residues" evidence="2">
    <location>
        <begin position="105"/>
        <end position="150"/>
    </location>
</feature>
<evidence type="ECO:0000313" key="4">
    <source>
        <dbReference type="EMBL" id="KAK3093745.1"/>
    </source>
</evidence>
<dbReference type="SUPFAM" id="SSF54928">
    <property type="entry name" value="RNA-binding domain, RBD"/>
    <property type="match status" value="1"/>
</dbReference>
<dbReference type="Proteomes" id="UP001186944">
    <property type="component" value="Unassembled WGS sequence"/>
</dbReference>
<gene>
    <name evidence="4" type="ORF">FSP39_019619</name>
</gene>
<feature type="domain" description="RRM" evidence="3">
    <location>
        <begin position="16"/>
        <end position="91"/>
    </location>
</feature>
<comment type="caution">
    <text evidence="4">The sequence shown here is derived from an EMBL/GenBank/DDBJ whole genome shotgun (WGS) entry which is preliminary data.</text>
</comment>
<organism evidence="4 5">
    <name type="scientific">Pinctada imbricata</name>
    <name type="common">Atlantic pearl-oyster</name>
    <name type="synonym">Pinctada martensii</name>
    <dbReference type="NCBI Taxonomy" id="66713"/>
    <lineage>
        <taxon>Eukaryota</taxon>
        <taxon>Metazoa</taxon>
        <taxon>Spiralia</taxon>
        <taxon>Lophotrochozoa</taxon>
        <taxon>Mollusca</taxon>
        <taxon>Bivalvia</taxon>
        <taxon>Autobranchia</taxon>
        <taxon>Pteriomorphia</taxon>
        <taxon>Pterioida</taxon>
        <taxon>Pterioidea</taxon>
        <taxon>Pteriidae</taxon>
        <taxon>Pinctada</taxon>
    </lineage>
</organism>